<dbReference type="PANTHER" id="PTHR30083">
    <property type="entry name" value="TRANSCRIPTIONAL REGULATOR-RELATED"/>
    <property type="match status" value="1"/>
</dbReference>
<feature type="domain" description="Phosphoadenosine phosphosulphate reductase" evidence="1">
    <location>
        <begin position="20"/>
        <end position="69"/>
    </location>
</feature>
<evidence type="ECO:0000259" key="1">
    <source>
        <dbReference type="Pfam" id="PF01507"/>
    </source>
</evidence>
<sequence length="166" mass="19532">MTAARERIDLVFTDFDFIYLCVSGGKDSSVMLQLCADGARRKGKKFSVLYIDLESQYQATIRHIEELRQITADVVDQFYWCCLPLSLRNAVSVIQPTWICWDQNERDKWVRDMPAYDCVIHEKNLPEEWIWFKKGMEFEEFTYQFSQWFQRKAKGPAAGGAGHREK</sequence>
<dbReference type="GO" id="GO:0071453">
    <property type="term" value="P:cellular response to oxygen levels"/>
    <property type="evidence" value="ECO:0007669"/>
    <property type="project" value="TreeGrafter"/>
</dbReference>
<gene>
    <name evidence="2" type="ORF">Gferi_21140</name>
</gene>
<evidence type="ECO:0000313" key="2">
    <source>
        <dbReference type="EMBL" id="AOT71817.1"/>
    </source>
</evidence>
<dbReference type="KEGG" id="gfe:Gferi_21140"/>
<dbReference type="InterPro" id="IPR014729">
    <property type="entry name" value="Rossmann-like_a/b/a_fold"/>
</dbReference>
<dbReference type="GO" id="GO:0003824">
    <property type="term" value="F:catalytic activity"/>
    <property type="evidence" value="ECO:0007669"/>
    <property type="project" value="InterPro"/>
</dbReference>
<dbReference type="STRING" id="1424294.Gferi_21140"/>
<dbReference type="SUPFAM" id="SSF52402">
    <property type="entry name" value="Adenine nucleotide alpha hydrolases-like"/>
    <property type="match status" value="1"/>
</dbReference>
<dbReference type="Pfam" id="PF01507">
    <property type="entry name" value="PAPS_reduct"/>
    <property type="match status" value="1"/>
</dbReference>
<dbReference type="AlphaFoldDB" id="A0A1D8GLM3"/>
<dbReference type="PANTHER" id="PTHR30083:SF0">
    <property type="entry name" value="3'-PHOSPHOADENOSINE 5'-PHOSPHOSULFATE SULFOTRANSFERASE (PAPS REDUCTASE)_FAD SYNTHETASE"/>
    <property type="match status" value="1"/>
</dbReference>
<keyword evidence="3" id="KW-1185">Reference proteome</keyword>
<evidence type="ECO:0000313" key="3">
    <source>
        <dbReference type="Proteomes" id="UP000095743"/>
    </source>
</evidence>
<dbReference type="Gene3D" id="3.40.50.620">
    <property type="entry name" value="HUPs"/>
    <property type="match status" value="1"/>
</dbReference>
<protein>
    <recommendedName>
        <fullName evidence="1">Phosphoadenosine phosphosulphate reductase domain-containing protein</fullName>
    </recommendedName>
</protein>
<dbReference type="InterPro" id="IPR002500">
    <property type="entry name" value="PAPS_reduct_dom"/>
</dbReference>
<reference evidence="2 3" key="1">
    <citation type="submission" date="2016-09" db="EMBL/GenBank/DDBJ databases">
        <title>Genomic analysis reveals versatility of anaerobic energy metabolism of Geosporobacter ferrireducens IRF9 of phylum Firmicutes.</title>
        <authorList>
            <person name="Kim S.-J."/>
        </authorList>
    </citation>
    <scope>NUCLEOTIDE SEQUENCE [LARGE SCALE GENOMIC DNA]</scope>
    <source>
        <strain evidence="2 3">IRF9</strain>
    </source>
</reference>
<dbReference type="Proteomes" id="UP000095743">
    <property type="component" value="Chromosome"/>
</dbReference>
<accession>A0A1D8GLM3</accession>
<name>A0A1D8GLM3_9FIRM</name>
<dbReference type="RefSeq" id="WP_069980041.1">
    <property type="nucleotide sequence ID" value="NZ_CP017269.1"/>
</dbReference>
<organism evidence="2 3">
    <name type="scientific">Geosporobacter ferrireducens</name>
    <dbReference type="NCBI Taxonomy" id="1424294"/>
    <lineage>
        <taxon>Bacteria</taxon>
        <taxon>Bacillati</taxon>
        <taxon>Bacillota</taxon>
        <taxon>Clostridia</taxon>
        <taxon>Peptostreptococcales</taxon>
        <taxon>Thermotaleaceae</taxon>
        <taxon>Geosporobacter</taxon>
    </lineage>
</organism>
<proteinExistence type="predicted"/>
<dbReference type="EMBL" id="CP017269">
    <property type="protein sequence ID" value="AOT71817.1"/>
    <property type="molecule type" value="Genomic_DNA"/>
</dbReference>